<name>A0ABP8DW72_9ACTN</name>
<gene>
    <name evidence="3" type="ORF">GCM10022255_116070</name>
</gene>
<accession>A0ABP8DW72</accession>
<proteinExistence type="predicted"/>
<feature type="region of interest" description="Disordered" evidence="2">
    <location>
        <begin position="1"/>
        <end position="21"/>
    </location>
</feature>
<evidence type="ECO:0000256" key="2">
    <source>
        <dbReference type="SAM" id="MobiDB-lite"/>
    </source>
</evidence>
<comment type="caution">
    <text evidence="3">The sequence shown here is derived from an EMBL/GenBank/DDBJ whole genome shotgun (WGS) entry which is preliminary data.</text>
</comment>
<dbReference type="InterPro" id="IPR036291">
    <property type="entry name" value="NAD(P)-bd_dom_sf"/>
</dbReference>
<keyword evidence="1" id="KW-0521">NADP</keyword>
<dbReference type="InterPro" id="IPR051164">
    <property type="entry name" value="NmrA-like_oxidored"/>
</dbReference>
<dbReference type="Proteomes" id="UP001500620">
    <property type="component" value="Unassembled WGS sequence"/>
</dbReference>
<dbReference type="RefSeq" id="WP_345144750.1">
    <property type="nucleotide sequence ID" value="NZ_BAABAT010000118.1"/>
</dbReference>
<dbReference type="PANTHER" id="PTHR42748">
    <property type="entry name" value="NITROGEN METABOLITE REPRESSION PROTEIN NMRA FAMILY MEMBER"/>
    <property type="match status" value="1"/>
</dbReference>
<keyword evidence="4" id="KW-1185">Reference proteome</keyword>
<evidence type="ECO:0000313" key="3">
    <source>
        <dbReference type="EMBL" id="GAA4264243.1"/>
    </source>
</evidence>
<protein>
    <submittedName>
        <fullName evidence="3">SDR family oxidoreductase</fullName>
    </submittedName>
</protein>
<dbReference type="EMBL" id="BAABAT010000118">
    <property type="protein sequence ID" value="GAA4264243.1"/>
    <property type="molecule type" value="Genomic_DNA"/>
</dbReference>
<organism evidence="3 4">
    <name type="scientific">Dactylosporangium darangshiense</name>
    <dbReference type="NCBI Taxonomy" id="579108"/>
    <lineage>
        <taxon>Bacteria</taxon>
        <taxon>Bacillati</taxon>
        <taxon>Actinomycetota</taxon>
        <taxon>Actinomycetes</taxon>
        <taxon>Micromonosporales</taxon>
        <taxon>Micromonosporaceae</taxon>
        <taxon>Dactylosporangium</taxon>
    </lineage>
</organism>
<dbReference type="PANTHER" id="PTHR42748:SF3">
    <property type="entry name" value="BLL4366 PROTEIN"/>
    <property type="match status" value="1"/>
</dbReference>
<evidence type="ECO:0000313" key="4">
    <source>
        <dbReference type="Proteomes" id="UP001500620"/>
    </source>
</evidence>
<dbReference type="SUPFAM" id="SSF51735">
    <property type="entry name" value="NAD(P)-binding Rossmann-fold domains"/>
    <property type="match status" value="1"/>
</dbReference>
<evidence type="ECO:0000256" key="1">
    <source>
        <dbReference type="ARBA" id="ARBA00022857"/>
    </source>
</evidence>
<dbReference type="Gene3D" id="3.40.50.720">
    <property type="entry name" value="NAD(P)-binding Rossmann-like Domain"/>
    <property type="match status" value="1"/>
</dbReference>
<reference evidence="4" key="1">
    <citation type="journal article" date="2019" name="Int. J. Syst. Evol. Microbiol.">
        <title>The Global Catalogue of Microorganisms (GCM) 10K type strain sequencing project: providing services to taxonomists for standard genome sequencing and annotation.</title>
        <authorList>
            <consortium name="The Broad Institute Genomics Platform"/>
            <consortium name="The Broad Institute Genome Sequencing Center for Infectious Disease"/>
            <person name="Wu L."/>
            <person name="Ma J."/>
        </authorList>
    </citation>
    <scope>NUCLEOTIDE SEQUENCE [LARGE SCALE GENOMIC DNA]</scope>
    <source>
        <strain evidence="4">JCM 17441</strain>
    </source>
</reference>
<sequence length="308" mass="32360">MVLQLRRQDSAPAGDTWAPGASDFGGISAEVSQAGGVPGLNWVTGWQPMPRPTGRLVMKIVVIGGTGLIGSKVVAQLGELGHEAVPASPNTGVNTLTGEGLAEAFAGASVVIDVSNSPSWEDTAVMEFFQTSTRNQLAAEGAAGVGHHVALSIVGTDRLTENGYFRAKLAQEKLIEDSSIPFSIVHATQFFEFVPAIADSTADGGTVRMPPVLFQPIAGDDVAQAVVRAAVGSPLNGRVEVAGPERLRMDEFFRNALAALGDPREVVTDPHTRYYGTELAEQSLVPVGEAVLGEIKYADWLGRTRSGK</sequence>